<feature type="transmembrane region" description="Helical" evidence="1">
    <location>
        <begin position="67"/>
        <end position="87"/>
    </location>
</feature>
<gene>
    <name evidence="3" type="ORF">GCM10010383_69420</name>
</gene>
<keyword evidence="1" id="KW-1133">Transmembrane helix</keyword>
<feature type="domain" description="DAGKc" evidence="2">
    <location>
        <begin position="129"/>
        <end position="258"/>
    </location>
</feature>
<keyword evidence="1" id="KW-0812">Transmembrane</keyword>
<keyword evidence="1" id="KW-0472">Membrane</keyword>
<dbReference type="SUPFAM" id="SSF111331">
    <property type="entry name" value="NAD kinase/diacylglycerol kinase-like"/>
    <property type="match status" value="1"/>
</dbReference>
<dbReference type="InterPro" id="IPR001206">
    <property type="entry name" value="Diacylglycerol_kinase_cat_dom"/>
</dbReference>
<evidence type="ECO:0000313" key="4">
    <source>
        <dbReference type="Proteomes" id="UP000617743"/>
    </source>
</evidence>
<evidence type="ECO:0000313" key="3">
    <source>
        <dbReference type="EMBL" id="GGX28965.1"/>
    </source>
</evidence>
<dbReference type="Pfam" id="PF00781">
    <property type="entry name" value="DAGK_cat"/>
    <property type="match status" value="1"/>
</dbReference>
<protein>
    <recommendedName>
        <fullName evidence="2">DAGKc domain-containing protein</fullName>
    </recommendedName>
</protein>
<feature type="transmembrane region" description="Helical" evidence="1">
    <location>
        <begin position="40"/>
        <end position="60"/>
    </location>
</feature>
<name>A0ABQ2XRT7_9ACTN</name>
<dbReference type="EMBL" id="BMWC01000014">
    <property type="protein sequence ID" value="GGX28965.1"/>
    <property type="molecule type" value="Genomic_DNA"/>
</dbReference>
<dbReference type="Proteomes" id="UP000617743">
    <property type="component" value="Unassembled WGS sequence"/>
</dbReference>
<proteinExistence type="predicted"/>
<sequence length="450" mass="48039">MGSAMSEWYHRRQRWAARGALAAAASAALLPLVAGGLAGLLLLVAGLAGLALTAAALWWVLSRRGPVRMAAAALAVAAPVCLITLFATANLLWVVFLSLLLWCAAVWSGRYALRSTGLRPVRVKEYRTPPPQRPFLLLNPRSGGGKVEKFALKEKAEALGARVVLLDPEQRQDVTALARDAVADGADLLGVAGGDGTQALVAAVAAEHGLPFLVIAAGTRNHFAMDLGLDRDDPSRCLDALTDGVELRVDLGFADDRPFVNNASFGVYGAVVQSPGYREDKVGAALERLPELLTRQRGPRLTASADGTTIADPQAVLVSNNPYRMDDPFGFGRRERLNSGRLGVLAVRVDSAVEAAELLLSPRPEGLTVLTAQHVVVHADAPHLEVGLDGEALTLPAPVHCRIARRALRVRVPRDRPGVPEAPPRLDWRRLRKLAAAVSRTAAPSRSWRS</sequence>
<comment type="caution">
    <text evidence="3">The sequence shown here is derived from an EMBL/GenBank/DDBJ whole genome shotgun (WGS) entry which is preliminary data.</text>
</comment>
<feature type="transmembrane region" description="Helical" evidence="1">
    <location>
        <begin position="15"/>
        <end position="34"/>
    </location>
</feature>
<reference evidence="4" key="1">
    <citation type="journal article" date="2019" name="Int. J. Syst. Evol. Microbiol.">
        <title>The Global Catalogue of Microorganisms (GCM) 10K type strain sequencing project: providing services to taxonomists for standard genome sequencing and annotation.</title>
        <authorList>
            <consortium name="The Broad Institute Genomics Platform"/>
            <consortium name="The Broad Institute Genome Sequencing Center for Infectious Disease"/>
            <person name="Wu L."/>
            <person name="Ma J."/>
        </authorList>
    </citation>
    <scope>NUCLEOTIDE SEQUENCE [LARGE SCALE GENOMIC DNA]</scope>
    <source>
        <strain evidence="4">JCM 4866</strain>
    </source>
</reference>
<dbReference type="InterPro" id="IPR016064">
    <property type="entry name" value="NAD/diacylglycerol_kinase_sf"/>
</dbReference>
<evidence type="ECO:0000256" key="1">
    <source>
        <dbReference type="SAM" id="Phobius"/>
    </source>
</evidence>
<evidence type="ECO:0000259" key="2">
    <source>
        <dbReference type="PROSITE" id="PS50146"/>
    </source>
</evidence>
<dbReference type="Gene3D" id="2.60.200.40">
    <property type="match status" value="1"/>
</dbReference>
<organism evidence="3 4">
    <name type="scientific">Streptomyces lomondensis</name>
    <dbReference type="NCBI Taxonomy" id="68229"/>
    <lineage>
        <taxon>Bacteria</taxon>
        <taxon>Bacillati</taxon>
        <taxon>Actinomycetota</taxon>
        <taxon>Actinomycetes</taxon>
        <taxon>Kitasatosporales</taxon>
        <taxon>Streptomycetaceae</taxon>
        <taxon>Streptomyces</taxon>
    </lineage>
</organism>
<dbReference type="PROSITE" id="PS50146">
    <property type="entry name" value="DAGK"/>
    <property type="match status" value="1"/>
</dbReference>
<dbReference type="InterPro" id="IPR017438">
    <property type="entry name" value="ATP-NAD_kinase_N"/>
</dbReference>
<dbReference type="SMART" id="SM00046">
    <property type="entry name" value="DAGKc"/>
    <property type="match status" value="1"/>
</dbReference>
<dbReference type="Gene3D" id="3.40.50.10330">
    <property type="entry name" value="Probable inorganic polyphosphate/atp-NAD kinase, domain 1"/>
    <property type="match status" value="1"/>
</dbReference>
<dbReference type="RefSeq" id="WP_190054262.1">
    <property type="nucleotide sequence ID" value="NZ_BMWC01000014.1"/>
</dbReference>
<keyword evidence="4" id="KW-1185">Reference proteome</keyword>
<accession>A0ABQ2XRT7</accession>